<accession>A0A1R3IAS2</accession>
<name>A0A1R3IAS2_9ROSI</name>
<proteinExistence type="predicted"/>
<comment type="caution">
    <text evidence="1">The sequence shown here is derived from an EMBL/GenBank/DDBJ whole genome shotgun (WGS) entry which is preliminary data.</text>
</comment>
<gene>
    <name evidence="1" type="ORF">COLO4_24381</name>
</gene>
<evidence type="ECO:0000313" key="1">
    <source>
        <dbReference type="EMBL" id="OMO79611.1"/>
    </source>
</evidence>
<sequence length="37" mass="4459">MIEGESFCFLFFFSEETWRKKKKVRNSGQDVELAEEL</sequence>
<dbReference type="Proteomes" id="UP000187203">
    <property type="component" value="Unassembled WGS sequence"/>
</dbReference>
<evidence type="ECO:0000313" key="2">
    <source>
        <dbReference type="Proteomes" id="UP000187203"/>
    </source>
</evidence>
<dbReference type="AlphaFoldDB" id="A0A1R3IAS2"/>
<dbReference type="EMBL" id="AWUE01018523">
    <property type="protein sequence ID" value="OMO79611.1"/>
    <property type="molecule type" value="Genomic_DNA"/>
</dbReference>
<protein>
    <submittedName>
        <fullName evidence="1">Uncharacterized protein</fullName>
    </submittedName>
</protein>
<organism evidence="1 2">
    <name type="scientific">Corchorus olitorius</name>
    <dbReference type="NCBI Taxonomy" id="93759"/>
    <lineage>
        <taxon>Eukaryota</taxon>
        <taxon>Viridiplantae</taxon>
        <taxon>Streptophyta</taxon>
        <taxon>Embryophyta</taxon>
        <taxon>Tracheophyta</taxon>
        <taxon>Spermatophyta</taxon>
        <taxon>Magnoliopsida</taxon>
        <taxon>eudicotyledons</taxon>
        <taxon>Gunneridae</taxon>
        <taxon>Pentapetalae</taxon>
        <taxon>rosids</taxon>
        <taxon>malvids</taxon>
        <taxon>Malvales</taxon>
        <taxon>Malvaceae</taxon>
        <taxon>Grewioideae</taxon>
        <taxon>Apeibeae</taxon>
        <taxon>Corchorus</taxon>
    </lineage>
</organism>
<reference evidence="2" key="1">
    <citation type="submission" date="2013-09" db="EMBL/GenBank/DDBJ databases">
        <title>Corchorus olitorius genome sequencing.</title>
        <authorList>
            <person name="Alam M."/>
            <person name="Haque M.S."/>
            <person name="Islam M.S."/>
            <person name="Emdad E.M."/>
            <person name="Islam M.M."/>
            <person name="Ahmed B."/>
            <person name="Halim A."/>
            <person name="Hossen Q.M.M."/>
            <person name="Hossain M.Z."/>
            <person name="Ahmed R."/>
            <person name="Khan M.M."/>
            <person name="Islam R."/>
            <person name="Rashid M.M."/>
            <person name="Khan S.A."/>
            <person name="Rahman M.S."/>
            <person name="Alam M."/>
            <person name="Yahiya A.S."/>
            <person name="Khan M.S."/>
            <person name="Azam M.S."/>
            <person name="Haque T."/>
            <person name="Lashkar M.Z.H."/>
            <person name="Akhand A.I."/>
            <person name="Morshed G."/>
            <person name="Roy S."/>
            <person name="Uddin K.S."/>
            <person name="Rabeya T."/>
            <person name="Hossain A.S."/>
            <person name="Chowdhury A."/>
            <person name="Snigdha A.R."/>
            <person name="Mortoza M.S."/>
            <person name="Matin S.A."/>
            <person name="Hoque S.M.E."/>
            <person name="Islam M.K."/>
            <person name="Roy D.K."/>
            <person name="Haider R."/>
            <person name="Moosa M.M."/>
            <person name="Elias S.M."/>
            <person name="Hasan A.M."/>
            <person name="Jahan S."/>
            <person name="Shafiuddin M."/>
            <person name="Mahmood N."/>
            <person name="Shommy N.S."/>
        </authorList>
    </citation>
    <scope>NUCLEOTIDE SEQUENCE [LARGE SCALE GENOMIC DNA]</scope>
    <source>
        <strain evidence="2">cv. O-4</strain>
    </source>
</reference>
<keyword evidence="2" id="KW-1185">Reference proteome</keyword>